<name>A0A4D6M7Q4_VIGUN</name>
<gene>
    <name evidence="1" type="ORF">DEO72_LG6g848</name>
</gene>
<protein>
    <submittedName>
        <fullName evidence="1">Uncharacterized protein</fullName>
    </submittedName>
</protein>
<dbReference type="Proteomes" id="UP000501690">
    <property type="component" value="Linkage Group LG6"/>
</dbReference>
<evidence type="ECO:0000313" key="2">
    <source>
        <dbReference type="Proteomes" id="UP000501690"/>
    </source>
</evidence>
<keyword evidence="2" id="KW-1185">Reference proteome</keyword>
<evidence type="ECO:0000313" key="1">
    <source>
        <dbReference type="EMBL" id="QCD96146.1"/>
    </source>
</evidence>
<sequence length="59" mass="6941">MTTTFEETTNNVVIVNNALSERHLMQQEVIVRLSWEAKGFTISFPLKGFVKRWSCDWNH</sequence>
<proteinExistence type="predicted"/>
<reference evidence="1 2" key="1">
    <citation type="submission" date="2019-04" db="EMBL/GenBank/DDBJ databases">
        <title>An improved genome assembly and genetic linkage map for asparagus bean, Vigna unguiculata ssp. sesquipedialis.</title>
        <authorList>
            <person name="Xia Q."/>
            <person name="Zhang R."/>
            <person name="Dong Y."/>
        </authorList>
    </citation>
    <scope>NUCLEOTIDE SEQUENCE [LARGE SCALE GENOMIC DNA]</scope>
    <source>
        <tissue evidence="1">Leaf</tissue>
    </source>
</reference>
<dbReference type="AlphaFoldDB" id="A0A4D6M7Q4"/>
<accession>A0A4D6M7Q4</accession>
<dbReference type="EMBL" id="CP039350">
    <property type="protein sequence ID" value="QCD96146.1"/>
    <property type="molecule type" value="Genomic_DNA"/>
</dbReference>
<organism evidence="1 2">
    <name type="scientific">Vigna unguiculata</name>
    <name type="common">Cowpea</name>
    <dbReference type="NCBI Taxonomy" id="3917"/>
    <lineage>
        <taxon>Eukaryota</taxon>
        <taxon>Viridiplantae</taxon>
        <taxon>Streptophyta</taxon>
        <taxon>Embryophyta</taxon>
        <taxon>Tracheophyta</taxon>
        <taxon>Spermatophyta</taxon>
        <taxon>Magnoliopsida</taxon>
        <taxon>eudicotyledons</taxon>
        <taxon>Gunneridae</taxon>
        <taxon>Pentapetalae</taxon>
        <taxon>rosids</taxon>
        <taxon>fabids</taxon>
        <taxon>Fabales</taxon>
        <taxon>Fabaceae</taxon>
        <taxon>Papilionoideae</taxon>
        <taxon>50 kb inversion clade</taxon>
        <taxon>NPAAA clade</taxon>
        <taxon>indigoferoid/millettioid clade</taxon>
        <taxon>Phaseoleae</taxon>
        <taxon>Vigna</taxon>
    </lineage>
</organism>